<evidence type="ECO:0000313" key="6">
    <source>
        <dbReference type="Proteomes" id="UP000014500"/>
    </source>
</evidence>
<dbReference type="InterPro" id="IPR013783">
    <property type="entry name" value="Ig-like_fold"/>
</dbReference>
<accession>T1IZW5</accession>
<keyword evidence="3" id="KW-0393">Immunoglobulin domain</keyword>
<feature type="domain" description="Ig-like" evidence="4">
    <location>
        <begin position="2"/>
        <end position="98"/>
    </location>
</feature>
<dbReference type="PhylomeDB" id="T1IZW5"/>
<reference evidence="6" key="1">
    <citation type="submission" date="2011-05" db="EMBL/GenBank/DDBJ databases">
        <authorList>
            <person name="Richards S.R."/>
            <person name="Qu J."/>
            <person name="Jiang H."/>
            <person name="Jhangiani S.N."/>
            <person name="Agravi P."/>
            <person name="Goodspeed R."/>
            <person name="Gross S."/>
            <person name="Mandapat C."/>
            <person name="Jackson L."/>
            <person name="Mathew T."/>
            <person name="Pu L."/>
            <person name="Thornton R."/>
            <person name="Saada N."/>
            <person name="Wilczek-Boney K.B."/>
            <person name="Lee S."/>
            <person name="Kovar C."/>
            <person name="Wu Y."/>
            <person name="Scherer S.E."/>
            <person name="Worley K.C."/>
            <person name="Muzny D.M."/>
            <person name="Gibbs R."/>
        </authorList>
    </citation>
    <scope>NUCLEOTIDE SEQUENCE</scope>
    <source>
        <strain evidence="6">Brora</strain>
    </source>
</reference>
<evidence type="ECO:0000256" key="3">
    <source>
        <dbReference type="ARBA" id="ARBA00023319"/>
    </source>
</evidence>
<dbReference type="PANTHER" id="PTHR12231:SF253">
    <property type="entry name" value="DPR-INTERACTING PROTEIN ETA, ISOFORM B-RELATED"/>
    <property type="match status" value="1"/>
</dbReference>
<name>T1IZW5_STRMM</name>
<dbReference type="Pfam" id="PF13927">
    <property type="entry name" value="Ig_3"/>
    <property type="match status" value="1"/>
</dbReference>
<dbReference type="EMBL" id="JH431728">
    <property type="status" value="NOT_ANNOTATED_CDS"/>
    <property type="molecule type" value="Genomic_DNA"/>
</dbReference>
<dbReference type="InterPro" id="IPR051170">
    <property type="entry name" value="Neural/epithelial_adhesion"/>
</dbReference>
<evidence type="ECO:0000256" key="1">
    <source>
        <dbReference type="ARBA" id="ARBA00022737"/>
    </source>
</evidence>
<dbReference type="AlphaFoldDB" id="T1IZW5"/>
<dbReference type="HOGENOM" id="CLU_1318324_0_0_1"/>
<dbReference type="GO" id="GO:0043005">
    <property type="term" value="C:neuron projection"/>
    <property type="evidence" value="ECO:0007669"/>
    <property type="project" value="TreeGrafter"/>
</dbReference>
<dbReference type="InterPro" id="IPR036179">
    <property type="entry name" value="Ig-like_dom_sf"/>
</dbReference>
<dbReference type="PANTHER" id="PTHR12231">
    <property type="entry name" value="CTX-RELATED TYPE I TRANSMEMBRANE PROTEIN"/>
    <property type="match status" value="1"/>
</dbReference>
<evidence type="ECO:0000256" key="2">
    <source>
        <dbReference type="ARBA" id="ARBA00023157"/>
    </source>
</evidence>
<dbReference type="PROSITE" id="PS50835">
    <property type="entry name" value="IG_LIKE"/>
    <property type="match status" value="1"/>
</dbReference>
<dbReference type="SUPFAM" id="SSF48726">
    <property type="entry name" value="Immunoglobulin"/>
    <property type="match status" value="1"/>
</dbReference>
<protein>
    <recommendedName>
        <fullName evidence="4">Ig-like domain-containing protein</fullName>
    </recommendedName>
</protein>
<dbReference type="EnsemblMetazoa" id="SMAR006803-RA">
    <property type="protein sequence ID" value="SMAR006803-PA"/>
    <property type="gene ID" value="SMAR006803"/>
</dbReference>
<evidence type="ECO:0000313" key="5">
    <source>
        <dbReference type="EnsemblMetazoa" id="SMAR006803-PA"/>
    </source>
</evidence>
<organism evidence="5 6">
    <name type="scientific">Strigamia maritima</name>
    <name type="common">European centipede</name>
    <name type="synonym">Geophilus maritimus</name>
    <dbReference type="NCBI Taxonomy" id="126957"/>
    <lineage>
        <taxon>Eukaryota</taxon>
        <taxon>Metazoa</taxon>
        <taxon>Ecdysozoa</taxon>
        <taxon>Arthropoda</taxon>
        <taxon>Myriapoda</taxon>
        <taxon>Chilopoda</taxon>
        <taxon>Pleurostigmophora</taxon>
        <taxon>Geophilomorpha</taxon>
        <taxon>Linotaeniidae</taxon>
        <taxon>Strigamia</taxon>
    </lineage>
</organism>
<evidence type="ECO:0000259" key="4">
    <source>
        <dbReference type="PROSITE" id="PS50835"/>
    </source>
</evidence>
<keyword evidence="1" id="KW-0677">Repeat</keyword>
<reference evidence="5" key="2">
    <citation type="submission" date="2015-02" db="UniProtKB">
        <authorList>
            <consortium name="EnsemblMetazoa"/>
        </authorList>
    </citation>
    <scope>IDENTIFICATION</scope>
</reference>
<keyword evidence="2" id="KW-1015">Disulfide bond</keyword>
<sequence length="209" mass="23449">EPSIRIPNQLVGAPLEKEVLLECLVEASPRSVNYWTRENGDMIISSAKYEVLEVGESYQVHFKLKIRDLEEKDFGSYNCISKNLLGEAEGQIRLHEIDLATVKHRLEPKDSYATDGTEDLVSSNLTLSNQKGLDSYKHSLVNQLESTHMADKSRLSARPNNISDRKYSEIFKDTSGKKSAGTTTQQPVHHLAILSISFSLLTVSKLIFL</sequence>
<proteinExistence type="predicted"/>
<keyword evidence="6" id="KW-1185">Reference proteome</keyword>
<dbReference type="eggNOG" id="KOG3510">
    <property type="taxonomic scope" value="Eukaryota"/>
</dbReference>
<dbReference type="Proteomes" id="UP000014500">
    <property type="component" value="Unassembled WGS sequence"/>
</dbReference>
<dbReference type="Gene3D" id="2.60.40.10">
    <property type="entry name" value="Immunoglobulins"/>
    <property type="match status" value="1"/>
</dbReference>
<dbReference type="InterPro" id="IPR007110">
    <property type="entry name" value="Ig-like_dom"/>
</dbReference>
<dbReference type="STRING" id="126957.T1IZW5"/>